<evidence type="ECO:0000313" key="2">
    <source>
        <dbReference type="EMBL" id="SDC77162.1"/>
    </source>
</evidence>
<dbReference type="InterPro" id="IPR015947">
    <property type="entry name" value="PUA-like_sf"/>
</dbReference>
<proteinExistence type="predicted"/>
<dbReference type="PIRSF" id="PIRSF021320">
    <property type="entry name" value="DUF984"/>
    <property type="match status" value="1"/>
</dbReference>
<dbReference type="CDD" id="cd06553">
    <property type="entry name" value="ASCH_Ef3133_like"/>
    <property type="match status" value="1"/>
</dbReference>
<dbReference type="SUPFAM" id="SSF88697">
    <property type="entry name" value="PUA domain-like"/>
    <property type="match status" value="1"/>
</dbReference>
<sequence>MNEAAKQYWEMFWDRNREEEGKGQELIVKECQFGDDPKGLAQKVIDGVKTATCSAHIFYEVENEPLPVVGQYNVILNEREEPVAIVQNVDVQLVSFKEVSEAFALAEGEGTYEEWRNIHVAFFAEELSKIDRVFSEDMLLVCETFKLVDVKKEQ</sequence>
<dbReference type="SMART" id="SM01022">
    <property type="entry name" value="ASCH"/>
    <property type="match status" value="1"/>
</dbReference>
<evidence type="ECO:0000259" key="1">
    <source>
        <dbReference type="SMART" id="SM01022"/>
    </source>
</evidence>
<evidence type="ECO:0000313" key="3">
    <source>
        <dbReference type="Proteomes" id="UP000242662"/>
    </source>
</evidence>
<name>A0A1G6PAA9_9BACI</name>
<dbReference type="PANTHER" id="PTHR39203:SF1">
    <property type="entry name" value="CYTOPLASMIC PROTEIN"/>
    <property type="match status" value="1"/>
</dbReference>
<dbReference type="PANTHER" id="PTHR39203">
    <property type="entry name" value="CYTOPLASMIC PROTEIN-RELATED"/>
    <property type="match status" value="1"/>
</dbReference>
<dbReference type="Pfam" id="PF04266">
    <property type="entry name" value="ASCH"/>
    <property type="match status" value="1"/>
</dbReference>
<dbReference type="EMBL" id="FMYM01000016">
    <property type="protein sequence ID" value="SDC77162.1"/>
    <property type="molecule type" value="Genomic_DNA"/>
</dbReference>
<dbReference type="Gene3D" id="3.10.400.10">
    <property type="entry name" value="Sulfate adenylyltransferase"/>
    <property type="match status" value="1"/>
</dbReference>
<feature type="domain" description="ASCH" evidence="1">
    <location>
        <begin position="31"/>
        <end position="149"/>
    </location>
</feature>
<accession>A0A1G6PAA9</accession>
<dbReference type="Proteomes" id="UP000242662">
    <property type="component" value="Unassembled WGS sequence"/>
</dbReference>
<gene>
    <name evidence="2" type="ORF">SAMN05421737_11617</name>
</gene>
<keyword evidence="3" id="KW-1185">Reference proteome</keyword>
<dbReference type="InterPro" id="IPR009326">
    <property type="entry name" value="DUF984"/>
</dbReference>
<reference evidence="3" key="1">
    <citation type="submission" date="2016-09" db="EMBL/GenBank/DDBJ databases">
        <authorList>
            <person name="Varghese N."/>
            <person name="Submissions S."/>
        </authorList>
    </citation>
    <scope>NUCLEOTIDE SEQUENCE [LARGE SCALE GENOMIC DNA]</scope>
    <source>
        <strain evidence="3">25nlg</strain>
    </source>
</reference>
<dbReference type="InterPro" id="IPR007374">
    <property type="entry name" value="ASCH_domain"/>
</dbReference>
<dbReference type="OrthoDB" id="9807542at2"/>
<dbReference type="AlphaFoldDB" id="A0A1G6PAA9"/>
<dbReference type="RefSeq" id="WP_090776717.1">
    <property type="nucleotide sequence ID" value="NZ_FMYM01000016.1"/>
</dbReference>
<protein>
    <submittedName>
        <fullName evidence="2">Uncharacterized protein YhfF</fullName>
    </submittedName>
</protein>
<organism evidence="2 3">
    <name type="scientific">Shouchella lonarensis</name>
    <dbReference type="NCBI Taxonomy" id="1464122"/>
    <lineage>
        <taxon>Bacteria</taxon>
        <taxon>Bacillati</taxon>
        <taxon>Bacillota</taxon>
        <taxon>Bacilli</taxon>
        <taxon>Bacillales</taxon>
        <taxon>Bacillaceae</taxon>
        <taxon>Shouchella</taxon>
    </lineage>
</organism>